<evidence type="ECO:0000313" key="2">
    <source>
        <dbReference type="EMBL" id="WGK69445.1"/>
    </source>
</evidence>
<gene>
    <name evidence="2" type="ORF">P0082_00895</name>
</gene>
<dbReference type="Gene3D" id="3.55.50.10">
    <property type="entry name" value="Baseplate protein-like domains"/>
    <property type="match status" value="1"/>
</dbReference>
<accession>A0ABY8MIN6</accession>
<dbReference type="EMBL" id="CP123443">
    <property type="protein sequence ID" value="WGK69445.1"/>
    <property type="molecule type" value="Genomic_DNA"/>
</dbReference>
<dbReference type="Gene3D" id="3.30.1920.10">
    <property type="entry name" value="Baseplate protein-like domains - 2 layer sandwich fold"/>
    <property type="match status" value="1"/>
</dbReference>
<keyword evidence="3" id="KW-1185">Reference proteome</keyword>
<protein>
    <submittedName>
        <fullName evidence="2">Uncharacterized protein</fullName>
    </submittedName>
</protein>
<dbReference type="Proteomes" id="UP001228690">
    <property type="component" value="Chromosome"/>
</dbReference>
<evidence type="ECO:0000256" key="1">
    <source>
        <dbReference type="SAM" id="MobiDB-lite"/>
    </source>
</evidence>
<sequence length="374" mass="42333">MSNSSSGSSSDSSSEPLFTVYAGKSDRELKRLTHIDGIRIERSLNNLAYGFQCTCVPHETEVHPGYIIRVYWKDQKHTEKGSEEPLFSGYVDRVKFNLSGGRNAALSLSIEARSFVSKMLDSTDSWNMHEGDLWETAQEVCRRYRVEIYKNNSVSLGCARFEGQGQSPYRKLNALVRAQGAILCSRGYGTLLITLPATETTGRPLTLDDLTEISGTISFSDRYNLYRIVSRGKKYEKIDTAVRKGRILELTSQDRQIDSINTQLLNEHNRRRGLSQKLQLVLPGWQIPGTETYWKENSNLELNIEKLGLDDHKLFIHAVNLSLSKFGGYRTELSLSERSAFAQITTNSTSGDTDKEPNMIMPWKLSKHSKETKK</sequence>
<organism evidence="2 3">
    <name type="scientific">Candidatus Haliotispira prima</name>
    <dbReference type="NCBI Taxonomy" id="3034016"/>
    <lineage>
        <taxon>Bacteria</taxon>
        <taxon>Pseudomonadati</taxon>
        <taxon>Spirochaetota</taxon>
        <taxon>Spirochaetia</taxon>
        <taxon>Spirochaetales</taxon>
        <taxon>Spirochaetaceae</taxon>
        <taxon>Candidatus Haliotispira</taxon>
    </lineage>
</organism>
<feature type="region of interest" description="Disordered" evidence="1">
    <location>
        <begin position="346"/>
        <end position="374"/>
    </location>
</feature>
<proteinExistence type="predicted"/>
<dbReference type="RefSeq" id="WP_326927628.1">
    <property type="nucleotide sequence ID" value="NZ_CP123443.1"/>
</dbReference>
<reference evidence="2 3" key="1">
    <citation type="submission" date="2023-04" db="EMBL/GenBank/DDBJ databases">
        <title>Spirochaete genome identified in red abalone sample constitutes a novel genus.</title>
        <authorList>
            <person name="Sharma S.P."/>
            <person name="Purcell C.M."/>
            <person name="Hyde J.R."/>
            <person name="Severin A.J."/>
        </authorList>
    </citation>
    <scope>NUCLEOTIDE SEQUENCE [LARGE SCALE GENOMIC DNA]</scope>
    <source>
        <strain evidence="2 3">SP-2023</strain>
    </source>
</reference>
<evidence type="ECO:0000313" key="3">
    <source>
        <dbReference type="Proteomes" id="UP001228690"/>
    </source>
</evidence>
<dbReference type="SUPFAM" id="SSF69279">
    <property type="entry name" value="Phage tail proteins"/>
    <property type="match status" value="2"/>
</dbReference>
<name>A0ABY8MIN6_9SPIO</name>
<feature type="compositionally biased region" description="Basic residues" evidence="1">
    <location>
        <begin position="365"/>
        <end position="374"/>
    </location>
</feature>
<dbReference type="Gene3D" id="2.30.300.10">
    <property type="entry name" value="Baseplate protein-like domain - beta roll fold"/>
    <property type="match status" value="1"/>
</dbReference>
<dbReference type="InterPro" id="IPR023399">
    <property type="entry name" value="Baseplate-like_2-layer_sand"/>
</dbReference>